<evidence type="ECO:0000256" key="10">
    <source>
        <dbReference type="ARBA" id="ARBA00022884"/>
    </source>
</evidence>
<dbReference type="PROSITE" id="PS50893">
    <property type="entry name" value="ABC_TRANSPORTER_2"/>
    <property type="match status" value="2"/>
</dbReference>
<dbReference type="SMART" id="SM00382">
    <property type="entry name" value="AAA"/>
    <property type="match status" value="2"/>
</dbReference>
<name>A0A4U5TSV5_9FLAO</name>
<evidence type="ECO:0000256" key="12">
    <source>
        <dbReference type="SAM" id="Coils"/>
    </source>
</evidence>
<evidence type="ECO:0000313" key="15">
    <source>
        <dbReference type="EMBL" id="TKS57112.1"/>
    </source>
</evidence>
<accession>A0A4U5TSV5</accession>
<dbReference type="GO" id="GO:0003677">
    <property type="term" value="F:DNA binding"/>
    <property type="evidence" value="ECO:0007669"/>
    <property type="project" value="InterPro"/>
</dbReference>
<keyword evidence="8 15" id="KW-0067">ATP-binding</keyword>
<dbReference type="FunFam" id="3.40.50.300:FF:000011">
    <property type="entry name" value="Putative ABC transporter ATP-binding component"/>
    <property type="match status" value="1"/>
</dbReference>
<reference evidence="15 16" key="1">
    <citation type="submission" date="2019-04" db="EMBL/GenBank/DDBJ databases">
        <title>Psychroflexus halotolerans sp. nov., isolated from a marine solar saltern.</title>
        <authorList>
            <person name="Feng X."/>
        </authorList>
    </citation>
    <scope>NUCLEOTIDE SEQUENCE [LARGE SCALE GENOMIC DNA]</scope>
    <source>
        <strain evidence="15 16">WDS2C27</strain>
    </source>
</reference>
<organism evidence="15 16">
    <name type="scientific">Mesohalobacter halotolerans</name>
    <dbReference type="NCBI Taxonomy" id="1883405"/>
    <lineage>
        <taxon>Bacteria</taxon>
        <taxon>Pseudomonadati</taxon>
        <taxon>Bacteroidota</taxon>
        <taxon>Flavobacteriia</taxon>
        <taxon>Flavobacteriales</taxon>
        <taxon>Flavobacteriaceae</taxon>
        <taxon>Mesohalobacter</taxon>
    </lineage>
</organism>
<dbReference type="Gene3D" id="3.40.50.300">
    <property type="entry name" value="P-loop containing nucleotide triphosphate hydrolases"/>
    <property type="match status" value="2"/>
</dbReference>
<dbReference type="InterPro" id="IPR051309">
    <property type="entry name" value="ABCF_ATPase"/>
</dbReference>
<evidence type="ECO:0000256" key="1">
    <source>
        <dbReference type="ARBA" id="ARBA00005868"/>
    </source>
</evidence>
<evidence type="ECO:0000256" key="7">
    <source>
        <dbReference type="ARBA" id="ARBA00022801"/>
    </source>
</evidence>
<sequence length="615" mass="71376">MNLVSVEQIAKSYGTLHLFEDLSFGINHGQKIGLVAQNGSGKTSLLKILAQKDMPDQGEINFRNDIKIGFLSQDPDLNPNLNVEESILASDNEMLKVINQYEKALENPDDQEAYQKAFEDMDALQAWDFESQYQQVLSKLKLQNLQKPVKSLSGGQKKRLALAILLLDSPDLLILDEPTNHLDLDMIEWLEGYFTQANMSFFMVTHDRYFLERVCNQIMELDQGELFTYKGNYSYYLEKREERLQQQETATEKAKQLFKKELGWMRRQPKARTTKSKSRIYDFEDIKKRAQQRRKDHDIELEINMERLGTKIVEFHNVSKSFDNKTLFENFDYNFKRGERVGIIGKNGSGKSTFLNILTENLKPDTGKVVLGETLKFGYYRQGGLAVKPGKKLIEVIKDFGEYIPLAKGRKISASQLLERFLFDRKKQYDYVEKLSGGELKRLYLCTVLIQNPNFLILDEPTNDLDVVTINVLENFLMDFPGCLIVVSHDRYFMDKIVDHLFVFEGGNIKDFPGNYSDYRTYADNKPSEKKDPKSETKAVRQTTAPEEKKLSYLEQKELKQLETQIKNLERDKETLQQAFLKDLSAEEIKENSIKLQEIEEKIDAKTKRWFDLSS</sequence>
<keyword evidence="10" id="KW-0694">RNA-binding</keyword>
<dbReference type="GO" id="GO:0005524">
    <property type="term" value="F:ATP binding"/>
    <property type="evidence" value="ECO:0007669"/>
    <property type="project" value="UniProtKB-KW"/>
</dbReference>
<gene>
    <name evidence="15" type="ORF">FCN74_01460</name>
</gene>
<dbReference type="PROSITE" id="PS00211">
    <property type="entry name" value="ABC_TRANSPORTER_1"/>
    <property type="match status" value="1"/>
</dbReference>
<proteinExistence type="inferred from homology"/>
<dbReference type="InterPro" id="IPR032781">
    <property type="entry name" value="ABC_tran_Xtn"/>
</dbReference>
<dbReference type="RefSeq" id="WP_138930815.1">
    <property type="nucleotide sequence ID" value="NZ_SWMU01000001.1"/>
</dbReference>
<evidence type="ECO:0000256" key="13">
    <source>
        <dbReference type="SAM" id="MobiDB-lite"/>
    </source>
</evidence>
<feature type="domain" description="ABC transporter" evidence="14">
    <location>
        <begin position="4"/>
        <end position="248"/>
    </location>
</feature>
<dbReference type="InterPro" id="IPR027417">
    <property type="entry name" value="P-loop_NTPase"/>
</dbReference>
<dbReference type="InterPro" id="IPR032524">
    <property type="entry name" value="ABC_tran_C"/>
</dbReference>
<keyword evidence="3" id="KW-0820">tRNA-binding</keyword>
<keyword evidence="7" id="KW-0378">Hydrolase</keyword>
<dbReference type="Gene3D" id="1.10.287.380">
    <property type="entry name" value="Valyl-tRNA synthetase, C-terminal domain"/>
    <property type="match status" value="1"/>
</dbReference>
<dbReference type="FunFam" id="3.40.50.300:FF:000183">
    <property type="entry name" value="ABC transporter ATP-binding protein yjjK"/>
    <property type="match status" value="1"/>
</dbReference>
<keyword evidence="5" id="KW-0677">Repeat</keyword>
<dbReference type="GO" id="GO:0000049">
    <property type="term" value="F:tRNA binding"/>
    <property type="evidence" value="ECO:0007669"/>
    <property type="project" value="UniProtKB-KW"/>
</dbReference>
<dbReference type="OrthoDB" id="1521973at2"/>
<dbReference type="InterPro" id="IPR037118">
    <property type="entry name" value="Val-tRNA_synth_C_sf"/>
</dbReference>
<feature type="domain" description="ABC transporter" evidence="14">
    <location>
        <begin position="313"/>
        <end position="531"/>
    </location>
</feature>
<dbReference type="InterPro" id="IPR017871">
    <property type="entry name" value="ABC_transporter-like_CS"/>
</dbReference>
<comment type="caution">
    <text evidence="15">The sequence shown here is derived from an EMBL/GenBank/DDBJ whole genome shotgun (WGS) entry which is preliminary data.</text>
</comment>
<dbReference type="GO" id="GO:0006412">
    <property type="term" value="P:translation"/>
    <property type="evidence" value="ECO:0007669"/>
    <property type="project" value="UniProtKB-KW"/>
</dbReference>
<evidence type="ECO:0000256" key="5">
    <source>
        <dbReference type="ARBA" id="ARBA00022737"/>
    </source>
</evidence>
<evidence type="ECO:0000256" key="4">
    <source>
        <dbReference type="ARBA" id="ARBA00022730"/>
    </source>
</evidence>
<comment type="similarity">
    <text evidence="1">Belongs to the ABC transporter superfamily. ABCF family. Translational throttle EttA subfamily.</text>
</comment>
<evidence type="ECO:0000259" key="14">
    <source>
        <dbReference type="PROSITE" id="PS50893"/>
    </source>
</evidence>
<keyword evidence="16" id="KW-1185">Reference proteome</keyword>
<feature type="coiled-coil region" evidence="12">
    <location>
        <begin position="552"/>
        <end position="609"/>
    </location>
</feature>
<dbReference type="InterPro" id="IPR003439">
    <property type="entry name" value="ABC_transporter-like_ATP-bd"/>
</dbReference>
<feature type="compositionally biased region" description="Basic and acidic residues" evidence="13">
    <location>
        <begin position="524"/>
        <end position="539"/>
    </location>
</feature>
<evidence type="ECO:0000256" key="2">
    <source>
        <dbReference type="ARBA" id="ARBA00022490"/>
    </source>
</evidence>
<evidence type="ECO:0000256" key="3">
    <source>
        <dbReference type="ARBA" id="ARBA00022555"/>
    </source>
</evidence>
<dbReference type="GO" id="GO:0019843">
    <property type="term" value="F:rRNA binding"/>
    <property type="evidence" value="ECO:0007669"/>
    <property type="project" value="UniProtKB-KW"/>
</dbReference>
<dbReference type="GO" id="GO:0016887">
    <property type="term" value="F:ATP hydrolysis activity"/>
    <property type="evidence" value="ECO:0007669"/>
    <property type="project" value="InterPro"/>
</dbReference>
<dbReference type="Proteomes" id="UP000306552">
    <property type="component" value="Unassembled WGS sequence"/>
</dbReference>
<dbReference type="Pfam" id="PF16326">
    <property type="entry name" value="ABC_tran_CTD"/>
    <property type="match status" value="1"/>
</dbReference>
<dbReference type="InterPro" id="IPR003593">
    <property type="entry name" value="AAA+_ATPase"/>
</dbReference>
<dbReference type="PANTHER" id="PTHR42855:SF1">
    <property type="entry name" value="ABC TRANSPORTER DOMAIN-CONTAINING PROTEIN"/>
    <property type="match status" value="1"/>
</dbReference>
<evidence type="ECO:0000256" key="9">
    <source>
        <dbReference type="ARBA" id="ARBA00022845"/>
    </source>
</evidence>
<dbReference type="SUPFAM" id="SSF52540">
    <property type="entry name" value="P-loop containing nucleoside triphosphate hydrolases"/>
    <property type="match status" value="2"/>
</dbReference>
<keyword evidence="6" id="KW-0547">Nucleotide-binding</keyword>
<keyword evidence="4" id="KW-0699">rRNA-binding</keyword>
<evidence type="ECO:0000256" key="6">
    <source>
        <dbReference type="ARBA" id="ARBA00022741"/>
    </source>
</evidence>
<dbReference type="CDD" id="cd03221">
    <property type="entry name" value="ABCF_EF-3"/>
    <property type="match status" value="2"/>
</dbReference>
<dbReference type="PANTHER" id="PTHR42855">
    <property type="entry name" value="ABC TRANSPORTER ATP-BINDING SUBUNIT"/>
    <property type="match status" value="1"/>
</dbReference>
<keyword evidence="9" id="KW-0810">Translation regulation</keyword>
<protein>
    <submittedName>
        <fullName evidence="15">ABC-F family ATP-binding cassette domain-containing protein</fullName>
    </submittedName>
</protein>
<dbReference type="EMBL" id="SWMU01000001">
    <property type="protein sequence ID" value="TKS57112.1"/>
    <property type="molecule type" value="Genomic_DNA"/>
</dbReference>
<keyword evidence="11" id="KW-0648">Protein biosynthesis</keyword>
<dbReference type="AlphaFoldDB" id="A0A4U5TSV5"/>
<evidence type="ECO:0000313" key="16">
    <source>
        <dbReference type="Proteomes" id="UP000306552"/>
    </source>
</evidence>
<evidence type="ECO:0000256" key="11">
    <source>
        <dbReference type="ARBA" id="ARBA00022917"/>
    </source>
</evidence>
<feature type="region of interest" description="Disordered" evidence="13">
    <location>
        <begin position="524"/>
        <end position="546"/>
    </location>
</feature>
<evidence type="ECO:0000256" key="8">
    <source>
        <dbReference type="ARBA" id="ARBA00022840"/>
    </source>
</evidence>
<keyword evidence="12" id="KW-0175">Coiled coil</keyword>
<keyword evidence="2" id="KW-0963">Cytoplasm</keyword>
<dbReference type="GO" id="GO:0006417">
    <property type="term" value="P:regulation of translation"/>
    <property type="evidence" value="ECO:0007669"/>
    <property type="project" value="UniProtKB-KW"/>
</dbReference>
<dbReference type="Pfam" id="PF12848">
    <property type="entry name" value="ABC_tran_Xtn"/>
    <property type="match status" value="1"/>
</dbReference>
<dbReference type="Pfam" id="PF00005">
    <property type="entry name" value="ABC_tran"/>
    <property type="match status" value="2"/>
</dbReference>